<keyword evidence="2" id="KW-1185">Reference proteome</keyword>
<comment type="caution">
    <text evidence="1">The sequence shown here is derived from an EMBL/GenBank/DDBJ whole genome shotgun (WGS) entry which is preliminary data.</text>
</comment>
<protein>
    <submittedName>
        <fullName evidence="1">16944_t:CDS:1</fullName>
    </submittedName>
</protein>
<feature type="non-terminal residue" evidence="1">
    <location>
        <position position="69"/>
    </location>
</feature>
<evidence type="ECO:0000313" key="1">
    <source>
        <dbReference type="EMBL" id="CAG8787519.1"/>
    </source>
</evidence>
<gene>
    <name evidence="1" type="ORF">RFULGI_LOCUS16395</name>
</gene>
<dbReference type="Proteomes" id="UP000789396">
    <property type="component" value="Unassembled WGS sequence"/>
</dbReference>
<dbReference type="AlphaFoldDB" id="A0A9N9JNR1"/>
<evidence type="ECO:0000313" key="2">
    <source>
        <dbReference type="Proteomes" id="UP000789396"/>
    </source>
</evidence>
<name>A0A9N9JNR1_9GLOM</name>
<organism evidence="1 2">
    <name type="scientific">Racocetra fulgida</name>
    <dbReference type="NCBI Taxonomy" id="60492"/>
    <lineage>
        <taxon>Eukaryota</taxon>
        <taxon>Fungi</taxon>
        <taxon>Fungi incertae sedis</taxon>
        <taxon>Mucoromycota</taxon>
        <taxon>Glomeromycotina</taxon>
        <taxon>Glomeromycetes</taxon>
        <taxon>Diversisporales</taxon>
        <taxon>Gigasporaceae</taxon>
        <taxon>Racocetra</taxon>
    </lineage>
</organism>
<feature type="non-terminal residue" evidence="1">
    <location>
        <position position="1"/>
    </location>
</feature>
<reference evidence="1" key="1">
    <citation type="submission" date="2021-06" db="EMBL/GenBank/DDBJ databases">
        <authorList>
            <person name="Kallberg Y."/>
            <person name="Tangrot J."/>
            <person name="Rosling A."/>
        </authorList>
    </citation>
    <scope>NUCLEOTIDE SEQUENCE</scope>
    <source>
        <strain evidence="1">IN212</strain>
    </source>
</reference>
<sequence>NPTEISLNPLPSHIKDVNVCLNYLNIWDQHFNHCEKVINDQQYKRIELIYSLSELFFILLALCSQEQQE</sequence>
<accession>A0A9N9JNR1</accession>
<proteinExistence type="predicted"/>
<dbReference type="OrthoDB" id="2442374at2759"/>
<dbReference type="EMBL" id="CAJVPZ010058019">
    <property type="protein sequence ID" value="CAG8787519.1"/>
    <property type="molecule type" value="Genomic_DNA"/>
</dbReference>